<evidence type="ECO:0000313" key="1">
    <source>
        <dbReference type="EnsemblPlants" id="AVESA.00010b.r2.1DG0150020.1.CDS"/>
    </source>
</evidence>
<name>A0ACD5TYN6_AVESA</name>
<sequence>MGKQLLFLAIFLIASLETATTMVRGDLMCDTPKVQCMFQCYRGSGKCMRCCQGNGFVHGECNFFRGNLCYCCNTTAAAAGRHGWQPQTSVPTPIPPFLHA</sequence>
<organism evidence="1 2">
    <name type="scientific">Avena sativa</name>
    <name type="common">Oat</name>
    <dbReference type="NCBI Taxonomy" id="4498"/>
    <lineage>
        <taxon>Eukaryota</taxon>
        <taxon>Viridiplantae</taxon>
        <taxon>Streptophyta</taxon>
        <taxon>Embryophyta</taxon>
        <taxon>Tracheophyta</taxon>
        <taxon>Spermatophyta</taxon>
        <taxon>Magnoliopsida</taxon>
        <taxon>Liliopsida</taxon>
        <taxon>Poales</taxon>
        <taxon>Poaceae</taxon>
        <taxon>BOP clade</taxon>
        <taxon>Pooideae</taxon>
        <taxon>Poodae</taxon>
        <taxon>Poeae</taxon>
        <taxon>Poeae Chloroplast Group 1 (Aveneae type)</taxon>
        <taxon>Aveninae</taxon>
        <taxon>Avena</taxon>
    </lineage>
</organism>
<dbReference type="EnsemblPlants" id="AVESA.00010b.r2.1DG0150020.1">
    <property type="protein sequence ID" value="AVESA.00010b.r2.1DG0150020.1.CDS"/>
    <property type="gene ID" value="AVESA.00010b.r2.1DG0150020"/>
</dbReference>
<dbReference type="Proteomes" id="UP001732700">
    <property type="component" value="Chromosome 1D"/>
</dbReference>
<evidence type="ECO:0000313" key="2">
    <source>
        <dbReference type="Proteomes" id="UP001732700"/>
    </source>
</evidence>
<keyword evidence="2" id="KW-1185">Reference proteome</keyword>
<reference evidence="1" key="2">
    <citation type="submission" date="2025-09" db="UniProtKB">
        <authorList>
            <consortium name="EnsemblPlants"/>
        </authorList>
    </citation>
    <scope>IDENTIFICATION</scope>
</reference>
<accession>A0ACD5TYN6</accession>
<proteinExistence type="predicted"/>
<protein>
    <submittedName>
        <fullName evidence="1">Uncharacterized protein</fullName>
    </submittedName>
</protein>
<reference evidence="1" key="1">
    <citation type="submission" date="2021-05" db="EMBL/GenBank/DDBJ databases">
        <authorList>
            <person name="Scholz U."/>
            <person name="Mascher M."/>
            <person name="Fiebig A."/>
        </authorList>
    </citation>
    <scope>NUCLEOTIDE SEQUENCE [LARGE SCALE GENOMIC DNA]</scope>
</reference>